<dbReference type="PROSITE" id="PS51318">
    <property type="entry name" value="TAT"/>
    <property type="match status" value="1"/>
</dbReference>
<organism evidence="1 2">
    <name type="scientific">Leucobacter coleopterorum</name>
    <dbReference type="NCBI Taxonomy" id="2714933"/>
    <lineage>
        <taxon>Bacteria</taxon>
        <taxon>Bacillati</taxon>
        <taxon>Actinomycetota</taxon>
        <taxon>Actinomycetes</taxon>
        <taxon>Micrococcales</taxon>
        <taxon>Microbacteriaceae</taxon>
        <taxon>Leucobacter</taxon>
    </lineage>
</organism>
<keyword evidence="2" id="KW-1185">Reference proteome</keyword>
<protein>
    <recommendedName>
        <fullName evidence="3">DUF11 domain-containing protein</fullName>
    </recommendedName>
</protein>
<reference evidence="1 2" key="1">
    <citation type="submission" date="2020-03" db="EMBL/GenBank/DDBJ databases">
        <title>Leucobacter sp. nov., isolated from beetles.</title>
        <authorList>
            <person name="Hyun D.-W."/>
            <person name="Bae J.-W."/>
        </authorList>
    </citation>
    <scope>NUCLEOTIDE SEQUENCE [LARGE SCALE GENOMIC DNA]</scope>
    <source>
        <strain evidence="1 2">HDW9A</strain>
    </source>
</reference>
<dbReference type="InterPro" id="IPR006311">
    <property type="entry name" value="TAT_signal"/>
</dbReference>
<evidence type="ECO:0000313" key="2">
    <source>
        <dbReference type="Proteomes" id="UP000503441"/>
    </source>
</evidence>
<proteinExistence type="predicted"/>
<name>A0ABX6JZ24_9MICO</name>
<accession>A0ABX6JZ24</accession>
<dbReference type="RefSeq" id="WP_166329367.1">
    <property type="nucleotide sequence ID" value="NZ_CP049933.1"/>
</dbReference>
<evidence type="ECO:0000313" key="1">
    <source>
        <dbReference type="EMBL" id="QIM18089.1"/>
    </source>
</evidence>
<dbReference type="EMBL" id="CP049933">
    <property type="protein sequence ID" value="QIM18089.1"/>
    <property type="molecule type" value="Genomic_DNA"/>
</dbReference>
<sequence>MYRSRKRPRALAVSTGDVLRRLFVRIAAFAVVAAVATGAGLVAGLTPASAATGEYTVELSAPESIAVRQGFSYNVTVLTPEADATLPATGIVLTAQLPKGLRFDSVPYGGTNVVASAPYTMRPPTWCSWPFATSPRGSARSSSP</sequence>
<gene>
    <name evidence="1" type="ORF">G7066_04420</name>
</gene>
<dbReference type="Proteomes" id="UP000503441">
    <property type="component" value="Chromosome"/>
</dbReference>
<evidence type="ECO:0008006" key="3">
    <source>
        <dbReference type="Google" id="ProtNLM"/>
    </source>
</evidence>